<dbReference type="GO" id="GO:0032543">
    <property type="term" value="P:mitochondrial translation"/>
    <property type="evidence" value="ECO:0007669"/>
    <property type="project" value="TreeGrafter"/>
</dbReference>
<dbReference type="CDD" id="cd01433">
    <property type="entry name" value="Ribosomal_L16_L10e"/>
    <property type="match status" value="1"/>
</dbReference>
<geneLocation type="mitochondrion" evidence="4"/>
<comment type="similarity">
    <text evidence="1">Belongs to the universal ribosomal protein uL16 family.</text>
</comment>
<evidence type="ECO:0000256" key="2">
    <source>
        <dbReference type="ARBA" id="ARBA00022980"/>
    </source>
</evidence>
<dbReference type="SUPFAM" id="SSF54686">
    <property type="entry name" value="Ribosomal protein L16p/L10e"/>
    <property type="match status" value="1"/>
</dbReference>
<proteinExistence type="inferred from homology"/>
<dbReference type="InterPro" id="IPR020798">
    <property type="entry name" value="Ribosomal_uL16_CS"/>
</dbReference>
<organism evidence="4">
    <name type="scientific">Neogoniolithon spectabile</name>
    <dbReference type="NCBI Taxonomy" id="231755"/>
    <lineage>
        <taxon>Eukaryota</taxon>
        <taxon>Rhodophyta</taxon>
        <taxon>Florideophyceae</taxon>
        <taxon>Corallinophycidae</taxon>
        <taxon>Corallinales</taxon>
        <taxon>Spongitidaceae</taxon>
        <taxon>Neogoniolithoideae</taxon>
        <taxon>Neogoniolithon</taxon>
    </lineage>
</organism>
<dbReference type="GeneID" id="38463824"/>
<dbReference type="PANTHER" id="PTHR12220:SF13">
    <property type="entry name" value="LARGE RIBOSOMAL SUBUNIT PROTEIN UL16M"/>
    <property type="match status" value="1"/>
</dbReference>
<dbReference type="GO" id="GO:0005762">
    <property type="term" value="C:mitochondrial large ribosomal subunit"/>
    <property type="evidence" value="ECO:0007669"/>
    <property type="project" value="TreeGrafter"/>
</dbReference>
<dbReference type="InterPro" id="IPR036920">
    <property type="entry name" value="Ribosomal_uL16_sf"/>
</dbReference>
<evidence type="ECO:0000256" key="3">
    <source>
        <dbReference type="ARBA" id="ARBA00023274"/>
    </source>
</evidence>
<dbReference type="GO" id="GO:0019843">
    <property type="term" value="F:rRNA binding"/>
    <property type="evidence" value="ECO:0007669"/>
    <property type="project" value="InterPro"/>
</dbReference>
<keyword evidence="2 4" id="KW-0689">Ribosomal protein</keyword>
<reference evidence="4" key="1">
    <citation type="journal article" date="2018" name="Genome Biol. Evol.">
        <title>Mitochondrial and Plastid Genomes from Coralline Red Algae Provide Insights into the Incongruent Evolutionary Histories of Organelles.</title>
        <authorList>
            <person name="Lee J."/>
            <person name="Song H.J."/>
            <person name="In Park S."/>
            <person name="Lee Y.M."/>
            <person name="Jeong S.Y."/>
            <person name="Oh Cho T."/>
            <person name="Kim J.H."/>
            <person name="Choi H.G."/>
            <person name="Choi C.G."/>
            <person name="Nelson W.A."/>
            <person name="Fredericq S."/>
            <person name="Bhattacharya D."/>
            <person name="Su Yoon H."/>
        </authorList>
    </citation>
    <scope>NUCLEOTIDE SEQUENCE</scope>
</reference>
<dbReference type="InterPro" id="IPR000114">
    <property type="entry name" value="Ribosomal_uL16_bact-type"/>
</dbReference>
<protein>
    <submittedName>
        <fullName evidence="4">Ribosomal protein L16</fullName>
    </submittedName>
</protein>
<dbReference type="Gene3D" id="3.90.1170.10">
    <property type="entry name" value="Ribosomal protein L10e/L16"/>
    <property type="match status" value="1"/>
</dbReference>
<dbReference type="PROSITE" id="PS00701">
    <property type="entry name" value="RIBOSOMAL_L16_2"/>
    <property type="match status" value="1"/>
</dbReference>
<evidence type="ECO:0000313" key="4">
    <source>
        <dbReference type="EMBL" id="AYR06658.1"/>
    </source>
</evidence>
<dbReference type="RefSeq" id="YP_009541988.1">
    <property type="nucleotide sequence ID" value="NC_039980.1"/>
</dbReference>
<dbReference type="PANTHER" id="PTHR12220">
    <property type="entry name" value="50S/60S RIBOSOMAL PROTEIN L16"/>
    <property type="match status" value="1"/>
</dbReference>
<keyword evidence="3" id="KW-0687">Ribonucleoprotein</keyword>
<accession>A0A3G3MIQ0</accession>
<sequence>MQKRKSHKSYCKSTNLNKSILKFGTYGLKTLSPICIESQDINNLSYYIDKQLKRLAVDSRKWNLINFNLNLTKLTSESRMGKGKGDIKDRATLLGAGSIILEFDNVKYLHVKKLYKLINKKFKSTKILLISRKKY</sequence>
<name>A0A3G3MIQ0_9FLOR</name>
<dbReference type="Pfam" id="PF00252">
    <property type="entry name" value="Ribosomal_L16"/>
    <property type="match status" value="1"/>
</dbReference>
<dbReference type="InterPro" id="IPR047873">
    <property type="entry name" value="Ribosomal_uL16"/>
</dbReference>
<dbReference type="AlphaFoldDB" id="A0A3G3MIQ0"/>
<evidence type="ECO:0000256" key="1">
    <source>
        <dbReference type="ARBA" id="ARBA00008931"/>
    </source>
</evidence>
<dbReference type="GO" id="GO:0003735">
    <property type="term" value="F:structural constituent of ribosome"/>
    <property type="evidence" value="ECO:0007669"/>
    <property type="project" value="InterPro"/>
</dbReference>
<dbReference type="InterPro" id="IPR016180">
    <property type="entry name" value="Ribosomal_uL16_dom"/>
</dbReference>
<keyword evidence="4" id="KW-0496">Mitochondrion</keyword>
<gene>
    <name evidence="4" type="primary">rpl16</name>
</gene>
<dbReference type="EMBL" id="MH281624">
    <property type="protein sequence ID" value="AYR06658.1"/>
    <property type="molecule type" value="Genomic_DNA"/>
</dbReference>